<reference evidence="3 4" key="1">
    <citation type="submission" date="2019-03" db="EMBL/GenBank/DDBJ databases">
        <title>Freshwater and sediment microbial communities from various areas in North America, analyzing microbe dynamics in response to fracking.</title>
        <authorList>
            <person name="Lamendella R."/>
        </authorList>
    </citation>
    <scope>NUCLEOTIDE SEQUENCE [LARGE SCALE GENOMIC DNA]</scope>
    <source>
        <strain evidence="3 4">114D</strain>
    </source>
</reference>
<dbReference type="PROSITE" id="PS51352">
    <property type="entry name" value="THIOREDOXIN_2"/>
    <property type="match status" value="1"/>
</dbReference>
<dbReference type="InterPro" id="IPR013766">
    <property type="entry name" value="Thioredoxin_domain"/>
</dbReference>
<accession>A0A4R6H648</accession>
<feature type="chain" id="PRO_5020602505" evidence="1">
    <location>
        <begin position="28"/>
        <end position="477"/>
    </location>
</feature>
<dbReference type="InterPro" id="IPR036249">
    <property type="entry name" value="Thioredoxin-like_sf"/>
</dbReference>
<dbReference type="GO" id="GO:0016209">
    <property type="term" value="F:antioxidant activity"/>
    <property type="evidence" value="ECO:0007669"/>
    <property type="project" value="InterPro"/>
</dbReference>
<dbReference type="OrthoDB" id="9805634at2"/>
<dbReference type="EMBL" id="SNWI01000002">
    <property type="protein sequence ID" value="TDO03783.1"/>
    <property type="molecule type" value="Genomic_DNA"/>
</dbReference>
<dbReference type="AlphaFoldDB" id="A0A4R6H648"/>
<feature type="signal peptide" evidence="1">
    <location>
        <begin position="1"/>
        <end position="27"/>
    </location>
</feature>
<feature type="domain" description="Thioredoxin" evidence="2">
    <location>
        <begin position="338"/>
        <end position="477"/>
    </location>
</feature>
<organism evidence="3 4">
    <name type="scientific">Sunxiuqinia elliptica</name>
    <dbReference type="NCBI Taxonomy" id="655355"/>
    <lineage>
        <taxon>Bacteria</taxon>
        <taxon>Pseudomonadati</taxon>
        <taxon>Bacteroidota</taxon>
        <taxon>Bacteroidia</taxon>
        <taxon>Marinilabiliales</taxon>
        <taxon>Prolixibacteraceae</taxon>
        <taxon>Sunxiuqinia</taxon>
    </lineage>
</organism>
<dbReference type="SUPFAM" id="SSF52833">
    <property type="entry name" value="Thioredoxin-like"/>
    <property type="match status" value="1"/>
</dbReference>
<evidence type="ECO:0000259" key="2">
    <source>
        <dbReference type="PROSITE" id="PS51352"/>
    </source>
</evidence>
<name>A0A4R6H648_9BACT</name>
<sequence>MRNRNCSKNFGWLIGLLLMLCSSNLYAVQDSVKLTVRLRGVYDSKITITPYRNGLYKEPLKEFAGVQTEVTMAIPKAYLPGQFLLRMDYRKQAADQPYPSEFIFFLNEDDLTIGINPLHTQPDSVRLKNDQENTAYFKFMQENVGRRQQLIILEQVLAEYQPKGNRFYRDVEKEFEQKRTKYNEWIDQEIVQNQDLFVSRIFTFQKAPGLDWYASPEEHLMQQGEHYFDEIDFQDTLLLRTQAFNQYVTTYMRMFGMNATTKPLQDSLFTLAGRIACEKASAGHPKVYGWMVDYFYQGFEALAIDSGIKMLAKHIQNPNCLTSKKQEILRRLDGMKKLVVGAKAPAFEAEMANEMQVRFKGISKDKDYGLLVFYDSACLHCKELLRDLQKWYAEPEHAAWLDVITLSVDDVRSDWESFHRSEDYAWTDLWAPGGINSQLANDYYILSTPVMFIIDAENNILHLPQSIDEVNQFIFGN</sequence>
<comment type="caution">
    <text evidence="3">The sequence shown here is derived from an EMBL/GenBank/DDBJ whole genome shotgun (WGS) entry which is preliminary data.</text>
</comment>
<proteinExistence type="predicted"/>
<evidence type="ECO:0000313" key="4">
    <source>
        <dbReference type="Proteomes" id="UP000294848"/>
    </source>
</evidence>
<keyword evidence="1" id="KW-0732">Signal</keyword>
<dbReference type="Gene3D" id="3.40.30.10">
    <property type="entry name" value="Glutaredoxin"/>
    <property type="match status" value="1"/>
</dbReference>
<dbReference type="RefSeq" id="WP_133464132.1">
    <property type="nucleotide sequence ID" value="NZ_SNWI01000002.1"/>
</dbReference>
<dbReference type="Proteomes" id="UP000294848">
    <property type="component" value="Unassembled WGS sequence"/>
</dbReference>
<protein>
    <submittedName>
        <fullName evidence="3">AhpC/TSA family protein</fullName>
    </submittedName>
</protein>
<evidence type="ECO:0000313" key="3">
    <source>
        <dbReference type="EMBL" id="TDO03783.1"/>
    </source>
</evidence>
<gene>
    <name evidence="3" type="ORF">DET52_102117</name>
</gene>
<evidence type="ECO:0000256" key="1">
    <source>
        <dbReference type="SAM" id="SignalP"/>
    </source>
</evidence>
<dbReference type="GO" id="GO:0016491">
    <property type="term" value="F:oxidoreductase activity"/>
    <property type="evidence" value="ECO:0007669"/>
    <property type="project" value="InterPro"/>
</dbReference>
<dbReference type="Pfam" id="PF00578">
    <property type="entry name" value="AhpC-TSA"/>
    <property type="match status" value="1"/>
</dbReference>
<dbReference type="InterPro" id="IPR000866">
    <property type="entry name" value="AhpC/TSA"/>
</dbReference>